<keyword evidence="2" id="KW-1185">Reference proteome</keyword>
<protein>
    <submittedName>
        <fullName evidence="1">Uncharacterized protein</fullName>
    </submittedName>
</protein>
<organism evidence="1 2">
    <name type="scientific">Hermanssonia centrifuga</name>
    <dbReference type="NCBI Taxonomy" id="98765"/>
    <lineage>
        <taxon>Eukaryota</taxon>
        <taxon>Fungi</taxon>
        <taxon>Dikarya</taxon>
        <taxon>Basidiomycota</taxon>
        <taxon>Agaricomycotina</taxon>
        <taxon>Agaricomycetes</taxon>
        <taxon>Polyporales</taxon>
        <taxon>Meruliaceae</taxon>
        <taxon>Hermanssonia</taxon>
    </lineage>
</organism>
<comment type="caution">
    <text evidence="1">The sequence shown here is derived from an EMBL/GenBank/DDBJ whole genome shotgun (WGS) entry which is preliminary data.</text>
</comment>
<accession>A0A2R6P0A9</accession>
<evidence type="ECO:0000313" key="2">
    <source>
        <dbReference type="Proteomes" id="UP000186601"/>
    </source>
</evidence>
<sequence>MVDLSRWFSSKKRGVGRLKRWESLVEECNNRKDSLDRSGILGRISPLFALRNFQHSPL</sequence>
<evidence type="ECO:0000313" key="1">
    <source>
        <dbReference type="EMBL" id="PSR82091.1"/>
    </source>
</evidence>
<dbReference type="AlphaFoldDB" id="A0A2R6P0A9"/>
<gene>
    <name evidence="1" type="ORF">PHLCEN_2v6161</name>
</gene>
<name>A0A2R6P0A9_9APHY</name>
<proteinExistence type="predicted"/>
<dbReference type="EMBL" id="MLYV02000600">
    <property type="protein sequence ID" value="PSR82091.1"/>
    <property type="molecule type" value="Genomic_DNA"/>
</dbReference>
<reference evidence="1 2" key="1">
    <citation type="submission" date="2018-02" db="EMBL/GenBank/DDBJ databases">
        <title>Genome sequence of the basidiomycete white-rot fungus Phlebia centrifuga.</title>
        <authorList>
            <person name="Granchi Z."/>
            <person name="Peng M."/>
            <person name="de Vries R.P."/>
            <person name="Hilden K."/>
            <person name="Makela M.R."/>
            <person name="Grigoriev I."/>
            <person name="Riley R."/>
        </authorList>
    </citation>
    <scope>NUCLEOTIDE SEQUENCE [LARGE SCALE GENOMIC DNA]</scope>
    <source>
        <strain evidence="1 2">FBCC195</strain>
    </source>
</reference>
<dbReference type="Proteomes" id="UP000186601">
    <property type="component" value="Unassembled WGS sequence"/>
</dbReference>